<dbReference type="RefSeq" id="WP_345634942.1">
    <property type="nucleotide sequence ID" value="NZ_BAABJQ010000021.1"/>
</dbReference>
<protein>
    <recommendedName>
        <fullName evidence="5">MFS transporter</fullName>
    </recommendedName>
</protein>
<keyword evidence="2" id="KW-1133">Transmembrane helix</keyword>
<sequence>MPGGQGHPPPVAVDGLGGQFALPRYRRAAVQLGLFSGATLAPLTIGALSTTLGVSAAVLVAAAATLTGALAIEGGALRLRNRPLASRRPQRRAGTSARSARETDQRNGTGTATGIHYG</sequence>
<accession>A0ABP9SEI5</accession>
<reference evidence="4" key="1">
    <citation type="journal article" date="2019" name="Int. J. Syst. Evol. Microbiol.">
        <title>The Global Catalogue of Microorganisms (GCM) 10K type strain sequencing project: providing services to taxonomists for standard genome sequencing and annotation.</title>
        <authorList>
            <consortium name="The Broad Institute Genomics Platform"/>
            <consortium name="The Broad Institute Genome Sequencing Center for Infectious Disease"/>
            <person name="Wu L."/>
            <person name="Ma J."/>
        </authorList>
    </citation>
    <scope>NUCLEOTIDE SEQUENCE [LARGE SCALE GENOMIC DNA]</scope>
    <source>
        <strain evidence="4">JCM 18304</strain>
    </source>
</reference>
<organism evidence="3 4">
    <name type="scientific">Rugosimonospora acidiphila</name>
    <dbReference type="NCBI Taxonomy" id="556531"/>
    <lineage>
        <taxon>Bacteria</taxon>
        <taxon>Bacillati</taxon>
        <taxon>Actinomycetota</taxon>
        <taxon>Actinomycetes</taxon>
        <taxon>Micromonosporales</taxon>
        <taxon>Micromonosporaceae</taxon>
        <taxon>Rugosimonospora</taxon>
    </lineage>
</organism>
<feature type="transmembrane region" description="Helical" evidence="2">
    <location>
        <begin position="54"/>
        <end position="72"/>
    </location>
</feature>
<comment type="caution">
    <text evidence="3">The sequence shown here is derived from an EMBL/GenBank/DDBJ whole genome shotgun (WGS) entry which is preliminary data.</text>
</comment>
<proteinExistence type="predicted"/>
<feature type="region of interest" description="Disordered" evidence="1">
    <location>
        <begin position="80"/>
        <end position="118"/>
    </location>
</feature>
<evidence type="ECO:0000313" key="3">
    <source>
        <dbReference type="EMBL" id="GAA5194243.1"/>
    </source>
</evidence>
<evidence type="ECO:0000313" key="4">
    <source>
        <dbReference type="Proteomes" id="UP001501570"/>
    </source>
</evidence>
<gene>
    <name evidence="3" type="ORF">GCM10023322_58110</name>
</gene>
<keyword evidence="2" id="KW-0472">Membrane</keyword>
<keyword evidence="4" id="KW-1185">Reference proteome</keyword>
<keyword evidence="2" id="KW-0812">Transmembrane</keyword>
<evidence type="ECO:0000256" key="2">
    <source>
        <dbReference type="SAM" id="Phobius"/>
    </source>
</evidence>
<dbReference type="Proteomes" id="UP001501570">
    <property type="component" value="Unassembled WGS sequence"/>
</dbReference>
<name>A0ABP9SEI5_9ACTN</name>
<dbReference type="EMBL" id="BAABJQ010000021">
    <property type="protein sequence ID" value="GAA5194243.1"/>
    <property type="molecule type" value="Genomic_DNA"/>
</dbReference>
<evidence type="ECO:0000256" key="1">
    <source>
        <dbReference type="SAM" id="MobiDB-lite"/>
    </source>
</evidence>
<evidence type="ECO:0008006" key="5">
    <source>
        <dbReference type="Google" id="ProtNLM"/>
    </source>
</evidence>